<dbReference type="PIRSF" id="PIRSF037251">
    <property type="entry name" value="Arylacetamide_deacetylase"/>
    <property type="match status" value="1"/>
</dbReference>
<feature type="active site" evidence="3 4">
    <location>
        <position position="199"/>
    </location>
</feature>
<evidence type="ECO:0000256" key="3">
    <source>
        <dbReference type="PIRSR" id="PIRSR037251-1"/>
    </source>
</evidence>
<feature type="active site" evidence="3">
    <location>
        <position position="386"/>
    </location>
</feature>
<organism evidence="6 7">
    <name type="scientific">Scyliorhinus torazame</name>
    <name type="common">Cloudy catshark</name>
    <name type="synonym">Catulus torazame</name>
    <dbReference type="NCBI Taxonomy" id="75743"/>
    <lineage>
        <taxon>Eukaryota</taxon>
        <taxon>Metazoa</taxon>
        <taxon>Chordata</taxon>
        <taxon>Craniata</taxon>
        <taxon>Vertebrata</taxon>
        <taxon>Chondrichthyes</taxon>
        <taxon>Elasmobranchii</taxon>
        <taxon>Galeomorphii</taxon>
        <taxon>Galeoidea</taxon>
        <taxon>Carcharhiniformes</taxon>
        <taxon>Scyliorhinidae</taxon>
        <taxon>Scyliorhinus</taxon>
    </lineage>
</organism>
<dbReference type="PANTHER" id="PTHR48081:SF32">
    <property type="entry name" value="ALPHA_BETA HYDROLASE FOLD-3 DOMAIN-CONTAINING PROTEIN"/>
    <property type="match status" value="1"/>
</dbReference>
<reference evidence="6 7" key="1">
    <citation type="journal article" date="2018" name="Nat. Ecol. Evol.">
        <title>Shark genomes provide insights into elasmobranch evolution and the origin of vertebrates.</title>
        <authorList>
            <person name="Hara Y"/>
            <person name="Yamaguchi K"/>
            <person name="Onimaru K"/>
            <person name="Kadota M"/>
            <person name="Koyanagi M"/>
            <person name="Keeley SD"/>
            <person name="Tatsumi K"/>
            <person name="Tanaka K"/>
            <person name="Motone F"/>
            <person name="Kageyama Y"/>
            <person name="Nozu R"/>
            <person name="Adachi N"/>
            <person name="Nishimura O"/>
            <person name="Nakagawa R"/>
            <person name="Tanegashima C"/>
            <person name="Kiyatake I"/>
            <person name="Matsumoto R"/>
            <person name="Murakumo K"/>
            <person name="Nishida K"/>
            <person name="Terakita A"/>
            <person name="Kuratani S"/>
            <person name="Sato K"/>
            <person name="Hyodo S Kuraku.S."/>
        </authorList>
    </citation>
    <scope>NUCLEOTIDE SEQUENCE [LARGE SCALE GENOMIC DNA]</scope>
</reference>
<evidence type="ECO:0000313" key="6">
    <source>
        <dbReference type="EMBL" id="GCB64910.1"/>
    </source>
</evidence>
<keyword evidence="2" id="KW-0378">Hydrolase</keyword>
<dbReference type="PANTHER" id="PTHR48081">
    <property type="entry name" value="AB HYDROLASE SUPERFAMILY PROTEIN C4A8.06C"/>
    <property type="match status" value="1"/>
</dbReference>
<dbReference type="Gene3D" id="3.40.50.1820">
    <property type="entry name" value="alpha/beta hydrolase"/>
    <property type="match status" value="1"/>
</dbReference>
<dbReference type="OMA" id="RALIFFH"/>
<dbReference type="InterPro" id="IPR017157">
    <property type="entry name" value="Arylacetamide_deacetylase"/>
</dbReference>
<sequence length="416" mass="46148">MDLVIWSLAMTAALVVGLFVLLVSGVIYTVFTESVLPPGIQGPGKLRLIYGIQLAIGTLGNMAQSLGLGPQITVVRYLRKKVLRTKHKEEAGLSIQDVQFDGVPVRVYQPRSASAGKRRGILFFHGGGWVFGSINEYDNLCRYIAKETDSVVVSVGYRLAPEHRYPTQFEDCLNATLHFLKTADDYGVDGSRIVVSGDSAGGNLTAAVCLRITTMKDSSGLPPLCAQVMIYPALQMVDFNLPSYQQNQYVPVLFRTRMIFFYLQYLNGDMSLGEDVLSGHHLPVEIKTNYRRWLKADLIPSEFQVGDHKPNLVLTHEEDVYDLVKPSLEPTFSPLLASDAAIGRLPPAYILTCEFDVLRDDGLLFKRRLEDNGVPVTSYHVQDGFHGIISFFDNGYLTFPSGKQAVDSIVSFLKDL</sequence>
<evidence type="ECO:0000256" key="1">
    <source>
        <dbReference type="ARBA" id="ARBA00010515"/>
    </source>
</evidence>
<evidence type="ECO:0000313" key="7">
    <source>
        <dbReference type="Proteomes" id="UP000288216"/>
    </source>
</evidence>
<dbReference type="GO" id="GO:0016020">
    <property type="term" value="C:membrane"/>
    <property type="evidence" value="ECO:0007669"/>
    <property type="project" value="InterPro"/>
</dbReference>
<comment type="similarity">
    <text evidence="1">Belongs to the 'GDXG' lipolytic enzyme family.</text>
</comment>
<dbReference type="InterPro" id="IPR033140">
    <property type="entry name" value="Lipase_GDXG_put_SER_AS"/>
</dbReference>
<dbReference type="InterPro" id="IPR029058">
    <property type="entry name" value="AB_hydrolase_fold"/>
</dbReference>
<dbReference type="InterPro" id="IPR013094">
    <property type="entry name" value="AB_hydrolase_3"/>
</dbReference>
<evidence type="ECO:0000259" key="5">
    <source>
        <dbReference type="Pfam" id="PF07859"/>
    </source>
</evidence>
<proteinExistence type="inferred from homology"/>
<evidence type="ECO:0000256" key="2">
    <source>
        <dbReference type="ARBA" id="ARBA00022801"/>
    </source>
</evidence>
<evidence type="ECO:0000256" key="4">
    <source>
        <dbReference type="PROSITE-ProRule" id="PRU10038"/>
    </source>
</evidence>
<dbReference type="InterPro" id="IPR050300">
    <property type="entry name" value="GDXG_lipolytic_enzyme"/>
</dbReference>
<dbReference type="Proteomes" id="UP000288216">
    <property type="component" value="Unassembled WGS sequence"/>
</dbReference>
<name>A0A401NVL5_SCYTO</name>
<dbReference type="PROSITE" id="PS01174">
    <property type="entry name" value="LIPASE_GDXG_SER"/>
    <property type="match status" value="1"/>
</dbReference>
<protein>
    <recommendedName>
        <fullName evidence="5">Alpha/beta hydrolase fold-3 domain-containing protein</fullName>
    </recommendedName>
</protein>
<gene>
    <name evidence="6" type="ORF">scyTo_0004687</name>
</gene>
<keyword evidence="7" id="KW-1185">Reference proteome</keyword>
<dbReference type="STRING" id="75743.A0A401NVL5"/>
<dbReference type="AlphaFoldDB" id="A0A401NVL5"/>
<dbReference type="SUPFAM" id="SSF53474">
    <property type="entry name" value="alpha/beta-Hydrolases"/>
    <property type="match status" value="1"/>
</dbReference>
<dbReference type="OrthoDB" id="408631at2759"/>
<feature type="active site" evidence="3">
    <location>
        <position position="356"/>
    </location>
</feature>
<accession>A0A401NVL5</accession>
<dbReference type="EMBL" id="BFAA01001402">
    <property type="protein sequence ID" value="GCB64910.1"/>
    <property type="molecule type" value="Genomic_DNA"/>
</dbReference>
<dbReference type="GO" id="GO:0052689">
    <property type="term" value="F:carboxylic ester hydrolase activity"/>
    <property type="evidence" value="ECO:0007669"/>
    <property type="project" value="InterPro"/>
</dbReference>
<comment type="caution">
    <text evidence="6">The sequence shown here is derived from an EMBL/GenBank/DDBJ whole genome shotgun (WGS) entry which is preliminary data.</text>
</comment>
<dbReference type="Pfam" id="PF07859">
    <property type="entry name" value="Abhydrolase_3"/>
    <property type="match status" value="2"/>
</dbReference>
<feature type="domain" description="Alpha/beta hydrolase fold-3" evidence="5">
    <location>
        <begin position="121"/>
        <end position="268"/>
    </location>
</feature>
<feature type="domain" description="Alpha/beta hydrolase fold-3" evidence="5">
    <location>
        <begin position="327"/>
        <end position="389"/>
    </location>
</feature>